<protein>
    <submittedName>
        <fullName evidence="1">Uncharacterized protein</fullName>
    </submittedName>
</protein>
<keyword evidence="2" id="KW-1185">Reference proteome</keyword>
<accession>A0ABR1TP61</accession>
<dbReference type="EMBL" id="JAQQWL010000011">
    <property type="protein sequence ID" value="KAK8048461.1"/>
    <property type="molecule type" value="Genomic_DNA"/>
</dbReference>
<reference evidence="1 2" key="1">
    <citation type="submission" date="2023-01" db="EMBL/GenBank/DDBJ databases">
        <title>Analysis of 21 Apiospora genomes using comparative genomics revels a genus with tremendous synthesis potential of carbohydrate active enzymes and secondary metabolites.</title>
        <authorList>
            <person name="Sorensen T."/>
        </authorList>
    </citation>
    <scope>NUCLEOTIDE SEQUENCE [LARGE SCALE GENOMIC DNA]</scope>
    <source>
        <strain evidence="1 2">CBS 135458</strain>
    </source>
</reference>
<evidence type="ECO:0000313" key="1">
    <source>
        <dbReference type="EMBL" id="KAK8048461.1"/>
    </source>
</evidence>
<dbReference type="GeneID" id="92094663"/>
<proteinExistence type="predicted"/>
<organism evidence="1 2">
    <name type="scientific">Apiospora phragmitis</name>
    <dbReference type="NCBI Taxonomy" id="2905665"/>
    <lineage>
        <taxon>Eukaryota</taxon>
        <taxon>Fungi</taxon>
        <taxon>Dikarya</taxon>
        <taxon>Ascomycota</taxon>
        <taxon>Pezizomycotina</taxon>
        <taxon>Sordariomycetes</taxon>
        <taxon>Xylariomycetidae</taxon>
        <taxon>Amphisphaeriales</taxon>
        <taxon>Apiosporaceae</taxon>
        <taxon>Apiospora</taxon>
    </lineage>
</organism>
<name>A0ABR1TP61_9PEZI</name>
<evidence type="ECO:0000313" key="2">
    <source>
        <dbReference type="Proteomes" id="UP001480595"/>
    </source>
</evidence>
<dbReference type="Proteomes" id="UP001480595">
    <property type="component" value="Unassembled WGS sequence"/>
</dbReference>
<sequence length="309" mass="35735">MSRSERNIRQRSRLEDACIRCYPVLTAILNHLSGSDAALLLAVIGLYYNVEWAGIKMKFVCLQRDVPEHSQWIDTMVLNGHKALFVGSDLDAWVARLRYPLTCKRYSILRVWLAVRVRYGVDAELNKRRRARPWAYFMVTREGDVVWGPSRTTRRLRSLFWTDNNVIPIPRNSEVLEPILPHVAWRGTDIPNENGIELVWAQATGAGQLPFIKMCPTQWSDQRLDRGQEGWHRTTLAWTEECDRMAPGAVRDTRRSAFRMPYFDLSTLECSETVHLREVTQPDRFAFVIELECTPGPTNVANKLHGILW</sequence>
<dbReference type="RefSeq" id="XP_066710710.1">
    <property type="nucleotide sequence ID" value="XM_066861600.1"/>
</dbReference>
<comment type="caution">
    <text evidence="1">The sequence shown here is derived from an EMBL/GenBank/DDBJ whole genome shotgun (WGS) entry which is preliminary data.</text>
</comment>
<gene>
    <name evidence="1" type="ORF">PG994_010191</name>
</gene>